<reference evidence="2 3" key="1">
    <citation type="submission" date="2024-08" db="EMBL/GenBank/DDBJ databases">
        <title>Gnathostoma spinigerum genome.</title>
        <authorList>
            <person name="Gonzalez-Bertolin B."/>
            <person name="Monzon S."/>
            <person name="Zaballos A."/>
            <person name="Jimenez P."/>
            <person name="Dekumyoy P."/>
            <person name="Varona S."/>
            <person name="Cuesta I."/>
            <person name="Sumanam S."/>
            <person name="Adisakwattana P."/>
            <person name="Gasser R.B."/>
            <person name="Hernandez-Gonzalez A."/>
            <person name="Young N.D."/>
            <person name="Perteguer M.J."/>
        </authorList>
    </citation>
    <scope>NUCLEOTIDE SEQUENCE [LARGE SCALE GENOMIC DNA]</scope>
    <source>
        <strain evidence="2">AL3</strain>
        <tissue evidence="2">Liver</tissue>
    </source>
</reference>
<gene>
    <name evidence="2" type="ORF">AB6A40_005170</name>
</gene>
<keyword evidence="1" id="KW-1133">Transmembrane helix</keyword>
<feature type="transmembrane region" description="Helical" evidence="1">
    <location>
        <begin position="29"/>
        <end position="49"/>
    </location>
</feature>
<comment type="caution">
    <text evidence="2">The sequence shown here is derived from an EMBL/GenBank/DDBJ whole genome shotgun (WGS) entry which is preliminary data.</text>
</comment>
<name>A0ABD6EM08_9BILA</name>
<evidence type="ECO:0000256" key="1">
    <source>
        <dbReference type="SAM" id="Phobius"/>
    </source>
</evidence>
<accession>A0ABD6EM08</accession>
<proteinExistence type="predicted"/>
<dbReference type="Proteomes" id="UP001608902">
    <property type="component" value="Unassembled WGS sequence"/>
</dbReference>
<feature type="transmembrane region" description="Helical" evidence="1">
    <location>
        <begin position="88"/>
        <end position="118"/>
    </location>
</feature>
<organism evidence="2 3">
    <name type="scientific">Gnathostoma spinigerum</name>
    <dbReference type="NCBI Taxonomy" id="75299"/>
    <lineage>
        <taxon>Eukaryota</taxon>
        <taxon>Metazoa</taxon>
        <taxon>Ecdysozoa</taxon>
        <taxon>Nematoda</taxon>
        <taxon>Chromadorea</taxon>
        <taxon>Rhabditida</taxon>
        <taxon>Spirurina</taxon>
        <taxon>Gnathostomatomorpha</taxon>
        <taxon>Gnathostomatoidea</taxon>
        <taxon>Gnathostomatidae</taxon>
        <taxon>Gnathostoma</taxon>
    </lineage>
</organism>
<keyword evidence="1" id="KW-0472">Membrane</keyword>
<dbReference type="EMBL" id="JBGFUD010003223">
    <property type="protein sequence ID" value="MFH4978461.1"/>
    <property type="molecule type" value="Genomic_DNA"/>
</dbReference>
<keyword evidence="1" id="KW-0812">Transmembrane</keyword>
<evidence type="ECO:0000313" key="2">
    <source>
        <dbReference type="EMBL" id="MFH4978461.1"/>
    </source>
</evidence>
<feature type="transmembrane region" description="Helical" evidence="1">
    <location>
        <begin position="61"/>
        <end position="81"/>
    </location>
</feature>
<dbReference type="AlphaFoldDB" id="A0ABD6EM08"/>
<protein>
    <submittedName>
        <fullName evidence="2">Uncharacterized protein</fullName>
    </submittedName>
</protein>
<keyword evidence="3" id="KW-1185">Reference proteome</keyword>
<feature type="transmembrane region" description="Helical" evidence="1">
    <location>
        <begin position="130"/>
        <end position="149"/>
    </location>
</feature>
<sequence>MYGLYDWLSPPMPARYHHCQCLSVEVKKLILIIVIFLACIALSVVEYFFTEAFFIPHPKLIHGIIFLLEMIACASMAAGVFSEHSIYLLPLIVIEVLRTVVWIAYCIFCVVDALIGGIDSSLAPKNSRRIVWPMLLLITAHIFIVMVLLDLIRIFRLRKVEFDRQASRFMSNVIPHNVIVLKQPIEEAMYGKKRDDC</sequence>
<evidence type="ECO:0000313" key="3">
    <source>
        <dbReference type="Proteomes" id="UP001608902"/>
    </source>
</evidence>